<keyword evidence="1" id="KW-0472">Membrane</keyword>
<feature type="transmembrane region" description="Helical" evidence="1">
    <location>
        <begin position="30"/>
        <end position="54"/>
    </location>
</feature>
<keyword evidence="1" id="KW-0812">Transmembrane</keyword>
<protein>
    <submittedName>
        <fullName evidence="2">Uncharacterized protein</fullName>
    </submittedName>
</protein>
<dbReference type="Proteomes" id="UP000274358">
    <property type="component" value="Unassembled WGS sequence"/>
</dbReference>
<reference evidence="2 3" key="1">
    <citation type="submission" date="2018-12" db="EMBL/GenBank/DDBJ databases">
        <title>Dyella dinghuensis sp. nov. DHOA06 and Dyella choica sp. nov. 4M-K27, isolated from forest soil.</title>
        <authorList>
            <person name="Qiu L.-H."/>
            <person name="Gao Z.-H."/>
        </authorList>
    </citation>
    <scope>NUCLEOTIDE SEQUENCE [LARGE SCALE GENOMIC DNA]</scope>
    <source>
        <strain evidence="2 3">4M-K27</strain>
    </source>
</reference>
<gene>
    <name evidence="2" type="ORF">EKH80_22890</name>
</gene>
<organism evidence="2 3">
    <name type="scientific">Dyella choica</name>
    <dbReference type="NCBI Taxonomy" id="1927959"/>
    <lineage>
        <taxon>Bacteria</taxon>
        <taxon>Pseudomonadati</taxon>
        <taxon>Pseudomonadota</taxon>
        <taxon>Gammaproteobacteria</taxon>
        <taxon>Lysobacterales</taxon>
        <taxon>Rhodanobacteraceae</taxon>
        <taxon>Dyella</taxon>
    </lineage>
</organism>
<keyword evidence="1" id="KW-1133">Transmembrane helix</keyword>
<evidence type="ECO:0000256" key="1">
    <source>
        <dbReference type="SAM" id="Phobius"/>
    </source>
</evidence>
<sequence>MVFTEASVPQLRRPVAMAGSNMVNVGTPTLAVAVGIGIGVGVGVAIGVGVGVAVHRGGPGSPGQGNPPGGG</sequence>
<accession>A0A432LZI1</accession>
<evidence type="ECO:0000313" key="3">
    <source>
        <dbReference type="Proteomes" id="UP000274358"/>
    </source>
</evidence>
<evidence type="ECO:0000313" key="2">
    <source>
        <dbReference type="EMBL" id="RUL69179.1"/>
    </source>
</evidence>
<proteinExistence type="predicted"/>
<keyword evidence="3" id="KW-1185">Reference proteome</keyword>
<name>A0A432LZI1_9GAMM</name>
<dbReference type="EMBL" id="RYYV01000037">
    <property type="protein sequence ID" value="RUL69179.1"/>
    <property type="molecule type" value="Genomic_DNA"/>
</dbReference>
<dbReference type="AlphaFoldDB" id="A0A432LZI1"/>
<comment type="caution">
    <text evidence="2">The sequence shown here is derived from an EMBL/GenBank/DDBJ whole genome shotgun (WGS) entry which is preliminary data.</text>
</comment>
<dbReference type="RefSeq" id="WP_126687122.1">
    <property type="nucleotide sequence ID" value="NZ_RYYV01000037.1"/>
</dbReference>